<reference evidence="2" key="1">
    <citation type="submission" date="2023-08" db="EMBL/GenBank/DDBJ databases">
        <authorList>
            <person name="Alioto T."/>
            <person name="Alioto T."/>
            <person name="Gomez Garrido J."/>
        </authorList>
    </citation>
    <scope>NUCLEOTIDE SEQUENCE</scope>
</reference>
<dbReference type="GO" id="GO:0008168">
    <property type="term" value="F:methyltransferase activity"/>
    <property type="evidence" value="ECO:0007669"/>
    <property type="project" value="InterPro"/>
</dbReference>
<dbReference type="EMBL" id="OY660866">
    <property type="protein sequence ID" value="CAJ1053356.1"/>
    <property type="molecule type" value="Genomic_DNA"/>
</dbReference>
<organism evidence="2 3">
    <name type="scientific">Xyrichtys novacula</name>
    <name type="common">Pearly razorfish</name>
    <name type="synonym">Hemipteronotus novacula</name>
    <dbReference type="NCBI Taxonomy" id="13765"/>
    <lineage>
        <taxon>Eukaryota</taxon>
        <taxon>Metazoa</taxon>
        <taxon>Chordata</taxon>
        <taxon>Craniata</taxon>
        <taxon>Vertebrata</taxon>
        <taxon>Euteleostomi</taxon>
        <taxon>Actinopterygii</taxon>
        <taxon>Neopterygii</taxon>
        <taxon>Teleostei</taxon>
        <taxon>Neoteleostei</taxon>
        <taxon>Acanthomorphata</taxon>
        <taxon>Eupercaria</taxon>
        <taxon>Labriformes</taxon>
        <taxon>Labridae</taxon>
        <taxon>Xyrichtys</taxon>
    </lineage>
</organism>
<evidence type="ECO:0000313" key="2">
    <source>
        <dbReference type="EMBL" id="CAJ1053356.1"/>
    </source>
</evidence>
<sequence>MSRLYFLRKLRSFNVCSKMLDMFFQSVVASILFFAVVCWGSSIRASDTNRLNKLIRKAGSVIGCKQDTVEAVVERRTLTKLLSIMDNPDHPFHLTLDRQRSSFSNRLLQLRCRRDRLRKSFLPQAIALFNNSHLSDRDSHLSAV</sequence>
<keyword evidence="3" id="KW-1185">Reference proteome</keyword>
<proteinExistence type="predicted"/>
<feature type="domain" description="Alkylated DNA repair protein AlkB homologue 8 N-terminal" evidence="1">
    <location>
        <begin position="3"/>
        <end position="28"/>
    </location>
</feature>
<gene>
    <name evidence="2" type="ORF">XNOV1_A035113</name>
</gene>
<name>A0AAV1EXT2_XYRNO</name>
<dbReference type="AlphaFoldDB" id="A0AAV1EXT2"/>
<dbReference type="Pfam" id="PF09004">
    <property type="entry name" value="ALKBH8_N"/>
    <property type="match status" value="1"/>
</dbReference>
<evidence type="ECO:0000259" key="1">
    <source>
        <dbReference type="Pfam" id="PF09004"/>
    </source>
</evidence>
<accession>A0AAV1EXT2</accession>
<protein>
    <submittedName>
        <fullName evidence="2">DUF1891 domain-containing protein</fullName>
    </submittedName>
</protein>
<evidence type="ECO:0000313" key="3">
    <source>
        <dbReference type="Proteomes" id="UP001178508"/>
    </source>
</evidence>
<dbReference type="Proteomes" id="UP001178508">
    <property type="component" value="Chromosome 3"/>
</dbReference>
<dbReference type="InterPro" id="IPR015095">
    <property type="entry name" value="AlkB_hom8_N"/>
</dbReference>
<dbReference type="GO" id="GO:0016706">
    <property type="term" value="F:2-oxoglutarate-dependent dioxygenase activity"/>
    <property type="evidence" value="ECO:0007669"/>
    <property type="project" value="InterPro"/>
</dbReference>